<comment type="caution">
    <text evidence="14">The sequence shown here is derived from an EMBL/GenBank/DDBJ whole genome shotgun (WGS) entry which is preliminary data.</text>
</comment>
<reference evidence="15" key="1">
    <citation type="journal article" date="2019" name="Int. J. Syst. Evol. Microbiol.">
        <title>The Global Catalogue of Microorganisms (GCM) 10K type strain sequencing project: providing services to taxonomists for standard genome sequencing and annotation.</title>
        <authorList>
            <consortium name="The Broad Institute Genomics Platform"/>
            <consortium name="The Broad Institute Genome Sequencing Center for Infectious Disease"/>
            <person name="Wu L."/>
            <person name="Ma J."/>
        </authorList>
    </citation>
    <scope>NUCLEOTIDE SEQUENCE [LARGE SCALE GENOMIC DNA]</scope>
    <source>
        <strain evidence="15">KCTC 42456</strain>
    </source>
</reference>
<feature type="transmembrane region" description="Helical" evidence="12">
    <location>
        <begin position="148"/>
        <end position="171"/>
    </location>
</feature>
<dbReference type="Gene3D" id="1.10.287.70">
    <property type="match status" value="1"/>
</dbReference>
<evidence type="ECO:0000256" key="5">
    <source>
        <dbReference type="ARBA" id="ARBA00022826"/>
    </source>
</evidence>
<feature type="transmembrane region" description="Helical" evidence="12">
    <location>
        <begin position="25"/>
        <end position="43"/>
    </location>
</feature>
<evidence type="ECO:0000313" key="14">
    <source>
        <dbReference type="EMBL" id="MFD2730311.1"/>
    </source>
</evidence>
<evidence type="ECO:0000256" key="9">
    <source>
        <dbReference type="ARBA" id="ARBA00023065"/>
    </source>
</evidence>
<keyword evidence="6" id="KW-0851">Voltage-gated channel</keyword>
<name>A0ABW5TQC7_9SPHI</name>
<feature type="transmembrane region" description="Helical" evidence="12">
    <location>
        <begin position="85"/>
        <end position="102"/>
    </location>
</feature>
<feature type="transmembrane region" description="Helical" evidence="12">
    <location>
        <begin position="55"/>
        <end position="73"/>
    </location>
</feature>
<keyword evidence="8 12" id="KW-1133">Transmembrane helix</keyword>
<sequence length="270" mass="30749">MLNQTTKEKINRIVFGTDTKAGRRFDIVLLWLILFSVLAVVAESMPELGMQFPDTFFYIDWVFTIVFSIEYLVRIYAAEKRKKYVFSYWGVIDFLSIIPAYISIFVAGYHYLLVIRVLRLLRIFRILKLIRFTREGQVLLTALRLSMYKISVFIAFIFTFIVLVGTLMYVIEAGNPGFSTIPASIYWGIVTVTTVGFGDIVPYTRLGQMVASAMMLAGYAIIAVPTGIVTAELTKKAYEKNTKQCEKCDQEVKADDCYCSNCGHKIESKV</sequence>
<dbReference type="InterPro" id="IPR028325">
    <property type="entry name" value="VG_K_chnl"/>
</dbReference>
<dbReference type="Proteomes" id="UP001597546">
    <property type="component" value="Unassembled WGS sequence"/>
</dbReference>
<dbReference type="RefSeq" id="WP_379040971.1">
    <property type="nucleotide sequence ID" value="NZ_JBHSKW010000005.1"/>
</dbReference>
<feature type="transmembrane region" description="Helical" evidence="12">
    <location>
        <begin position="183"/>
        <end position="201"/>
    </location>
</feature>
<dbReference type="PANTHER" id="PTHR11537:SF254">
    <property type="entry name" value="POTASSIUM VOLTAGE-GATED CHANNEL PROTEIN SHAB"/>
    <property type="match status" value="1"/>
</dbReference>
<keyword evidence="10 12" id="KW-0472">Membrane</keyword>
<keyword evidence="2" id="KW-0813">Transport</keyword>
<evidence type="ECO:0000256" key="6">
    <source>
        <dbReference type="ARBA" id="ARBA00022882"/>
    </source>
</evidence>
<dbReference type="SUPFAM" id="SSF81324">
    <property type="entry name" value="Voltage-gated potassium channels"/>
    <property type="match status" value="1"/>
</dbReference>
<evidence type="ECO:0000256" key="4">
    <source>
        <dbReference type="ARBA" id="ARBA00022692"/>
    </source>
</evidence>
<dbReference type="InterPro" id="IPR005821">
    <property type="entry name" value="Ion_trans_dom"/>
</dbReference>
<dbReference type="InterPro" id="IPR027359">
    <property type="entry name" value="Volt_channel_dom_sf"/>
</dbReference>
<keyword evidence="7" id="KW-0630">Potassium</keyword>
<evidence type="ECO:0000256" key="10">
    <source>
        <dbReference type="ARBA" id="ARBA00023136"/>
    </source>
</evidence>
<accession>A0ABW5TQC7</accession>
<proteinExistence type="predicted"/>
<keyword evidence="11" id="KW-0407">Ion channel</keyword>
<keyword evidence="15" id="KW-1185">Reference proteome</keyword>
<keyword evidence="5" id="KW-0631">Potassium channel</keyword>
<dbReference type="Gene3D" id="1.20.120.350">
    <property type="entry name" value="Voltage-gated potassium channels. Chain C"/>
    <property type="match status" value="1"/>
</dbReference>
<evidence type="ECO:0000256" key="7">
    <source>
        <dbReference type="ARBA" id="ARBA00022958"/>
    </source>
</evidence>
<dbReference type="EMBL" id="JBHULV010000008">
    <property type="protein sequence ID" value="MFD2730311.1"/>
    <property type="molecule type" value="Genomic_DNA"/>
</dbReference>
<evidence type="ECO:0000256" key="11">
    <source>
        <dbReference type="ARBA" id="ARBA00023303"/>
    </source>
</evidence>
<comment type="subcellular location">
    <subcellularLocation>
        <location evidence="1">Membrane</location>
        <topology evidence="1">Multi-pass membrane protein</topology>
    </subcellularLocation>
</comment>
<evidence type="ECO:0000259" key="13">
    <source>
        <dbReference type="Pfam" id="PF00520"/>
    </source>
</evidence>
<keyword evidence="9" id="KW-0406">Ion transport</keyword>
<evidence type="ECO:0000256" key="8">
    <source>
        <dbReference type="ARBA" id="ARBA00022989"/>
    </source>
</evidence>
<keyword evidence="4 12" id="KW-0812">Transmembrane</keyword>
<dbReference type="Pfam" id="PF00520">
    <property type="entry name" value="Ion_trans"/>
    <property type="match status" value="1"/>
</dbReference>
<organism evidence="14 15">
    <name type="scientific">Pedobacter alpinus</name>
    <dbReference type="NCBI Taxonomy" id="1590643"/>
    <lineage>
        <taxon>Bacteria</taxon>
        <taxon>Pseudomonadati</taxon>
        <taxon>Bacteroidota</taxon>
        <taxon>Sphingobacteriia</taxon>
        <taxon>Sphingobacteriales</taxon>
        <taxon>Sphingobacteriaceae</taxon>
        <taxon>Pedobacter</taxon>
    </lineage>
</organism>
<evidence type="ECO:0000256" key="12">
    <source>
        <dbReference type="SAM" id="Phobius"/>
    </source>
</evidence>
<evidence type="ECO:0000313" key="15">
    <source>
        <dbReference type="Proteomes" id="UP001597546"/>
    </source>
</evidence>
<protein>
    <submittedName>
        <fullName evidence="14">Ion transporter</fullName>
    </submittedName>
</protein>
<feature type="domain" description="Ion transport" evidence="13">
    <location>
        <begin position="24"/>
        <end position="233"/>
    </location>
</feature>
<evidence type="ECO:0000256" key="2">
    <source>
        <dbReference type="ARBA" id="ARBA00022448"/>
    </source>
</evidence>
<dbReference type="PRINTS" id="PR00169">
    <property type="entry name" value="KCHANNEL"/>
</dbReference>
<dbReference type="PANTHER" id="PTHR11537">
    <property type="entry name" value="VOLTAGE-GATED POTASSIUM CHANNEL"/>
    <property type="match status" value="1"/>
</dbReference>
<feature type="transmembrane region" description="Helical" evidence="12">
    <location>
        <begin position="213"/>
        <end position="231"/>
    </location>
</feature>
<evidence type="ECO:0000256" key="3">
    <source>
        <dbReference type="ARBA" id="ARBA00022538"/>
    </source>
</evidence>
<gene>
    <name evidence="14" type="ORF">ACFSSE_01205</name>
</gene>
<keyword evidence="3" id="KW-0633">Potassium transport</keyword>
<evidence type="ECO:0000256" key="1">
    <source>
        <dbReference type="ARBA" id="ARBA00004141"/>
    </source>
</evidence>